<dbReference type="Proteomes" id="UP000486297">
    <property type="component" value="Unassembled WGS sequence"/>
</dbReference>
<comment type="pathway">
    <text evidence="1 8">Metabolic intermediate biosynthesis; chorismate biosynthesis; chorismate from D-erythrose 4-phosphate and phosphoenolpyruvate: step 6/7.</text>
</comment>
<dbReference type="PIRSF" id="PIRSF000505">
    <property type="entry name" value="EPSPS"/>
    <property type="match status" value="1"/>
</dbReference>
<feature type="binding site" evidence="8">
    <location>
        <position position="317"/>
    </location>
    <ligand>
        <name>3-phosphoshikimate</name>
        <dbReference type="ChEBI" id="CHEBI:145989"/>
    </ligand>
</feature>
<comment type="similarity">
    <text evidence="2 8">Belongs to the EPSP synthase family.</text>
</comment>
<feature type="binding site" evidence="8">
    <location>
        <position position="391"/>
    </location>
    <ligand>
        <name>phosphoenolpyruvate</name>
        <dbReference type="ChEBI" id="CHEBI:58702"/>
    </ligand>
</feature>
<feature type="binding site" evidence="8">
    <location>
        <position position="172"/>
    </location>
    <ligand>
        <name>3-phosphoshikimate</name>
        <dbReference type="ChEBI" id="CHEBI:145989"/>
    </ligand>
</feature>
<dbReference type="EC" id="2.5.1.19" evidence="8"/>
<dbReference type="Gene3D" id="3.65.10.10">
    <property type="entry name" value="Enolpyruvate transferase domain"/>
    <property type="match status" value="2"/>
</dbReference>
<feature type="binding site" evidence="8">
    <location>
        <position position="23"/>
    </location>
    <ligand>
        <name>3-phosphoshikimate</name>
        <dbReference type="ChEBI" id="CHEBI:145989"/>
    </ligand>
</feature>
<name>A0A7X2GVZ7_9NEIS</name>
<dbReference type="InterPro" id="IPR023193">
    <property type="entry name" value="EPSP_synthase_CS"/>
</dbReference>
<feature type="binding site" evidence="8">
    <location>
        <position position="172"/>
    </location>
    <ligand>
        <name>phosphoenolpyruvate</name>
        <dbReference type="ChEBI" id="CHEBI:58702"/>
    </ligand>
</feature>
<evidence type="ECO:0000256" key="1">
    <source>
        <dbReference type="ARBA" id="ARBA00004811"/>
    </source>
</evidence>
<dbReference type="FunFam" id="3.65.10.10:FF:000005">
    <property type="entry name" value="3-phosphoshikimate 1-carboxyvinyltransferase"/>
    <property type="match status" value="1"/>
</dbReference>
<dbReference type="InterPro" id="IPR006264">
    <property type="entry name" value="EPSP_synthase"/>
</dbReference>
<keyword evidence="3 8" id="KW-0963">Cytoplasm</keyword>
<protein>
    <recommendedName>
        <fullName evidence="8">3-phosphoshikimate 1-carboxyvinyltransferase</fullName>
        <ecNumber evidence="8">2.5.1.19</ecNumber>
    </recommendedName>
    <alternativeName>
        <fullName evidence="8">5-enolpyruvylshikimate-3-phosphate synthase</fullName>
        <shortName evidence="8">EPSP synthase</shortName>
        <shortName evidence="8">EPSPS</shortName>
    </alternativeName>
</protein>
<dbReference type="GO" id="GO:0009423">
    <property type="term" value="P:chorismate biosynthetic process"/>
    <property type="evidence" value="ECO:0007669"/>
    <property type="project" value="UniProtKB-UniRule"/>
</dbReference>
<evidence type="ECO:0000256" key="6">
    <source>
        <dbReference type="ARBA" id="ARBA00023141"/>
    </source>
</evidence>
<feature type="binding site" evidence="8">
    <location>
        <position position="198"/>
    </location>
    <ligand>
        <name>3-phosphoshikimate</name>
        <dbReference type="ChEBI" id="CHEBI:145989"/>
    </ligand>
</feature>
<evidence type="ECO:0000313" key="10">
    <source>
        <dbReference type="EMBL" id="MRN36998.1"/>
    </source>
</evidence>
<dbReference type="PROSITE" id="PS00885">
    <property type="entry name" value="EPSP_SYNTHASE_2"/>
    <property type="match status" value="1"/>
</dbReference>
<dbReference type="FunFam" id="3.65.10.10:FF:000003">
    <property type="entry name" value="3-phosphoshikimate 1-carboxyvinyltransferase"/>
    <property type="match status" value="1"/>
</dbReference>
<dbReference type="GO" id="GO:0003866">
    <property type="term" value="F:3-phosphoshikimate 1-carboxyvinyltransferase activity"/>
    <property type="evidence" value="ECO:0007669"/>
    <property type="project" value="UniProtKB-UniRule"/>
</dbReference>
<feature type="binding site" evidence="8">
    <location>
        <position position="95"/>
    </location>
    <ligand>
        <name>phosphoenolpyruvate</name>
        <dbReference type="ChEBI" id="CHEBI:58702"/>
    </ligand>
</feature>
<keyword evidence="11" id="KW-1185">Reference proteome</keyword>
<evidence type="ECO:0000256" key="7">
    <source>
        <dbReference type="ARBA" id="ARBA00044633"/>
    </source>
</evidence>
<dbReference type="InterPro" id="IPR001986">
    <property type="entry name" value="Enolpyruvate_Tfrase_dom"/>
</dbReference>
<feature type="binding site" evidence="8">
    <location>
        <position position="344"/>
    </location>
    <ligand>
        <name>3-phosphoshikimate</name>
        <dbReference type="ChEBI" id="CHEBI:145989"/>
    </ligand>
</feature>
<dbReference type="NCBIfam" id="TIGR01356">
    <property type="entry name" value="aroA"/>
    <property type="match status" value="1"/>
</dbReference>
<dbReference type="InterPro" id="IPR036968">
    <property type="entry name" value="Enolpyruvate_Tfrase_sf"/>
</dbReference>
<evidence type="ECO:0000313" key="11">
    <source>
        <dbReference type="Proteomes" id="UP000486297"/>
    </source>
</evidence>
<dbReference type="PANTHER" id="PTHR21090">
    <property type="entry name" value="AROM/DEHYDROQUINATE SYNTHASE"/>
    <property type="match status" value="1"/>
</dbReference>
<feature type="binding site" evidence="8">
    <location>
        <position position="24"/>
    </location>
    <ligand>
        <name>3-phosphoshikimate</name>
        <dbReference type="ChEBI" id="CHEBI:145989"/>
    </ligand>
</feature>
<sequence length="432" mass="46661">MTESIRLPASRLKPSTVALPGSKSISNRTLLLTALSDNVCEIRSLLKSDDTDRMLEALDKLGVKIEFLETGRLKVHGTGGAFPNREADLFLGNAGTAFRPLTAALAVLGGNYHLHGVPRMHERPIGDLVDALRIAGADIQYLGNEHYPPLQINTFTDNGTRVIPIKGNVSSQFLTALLMALPLTGEAFEIHMVGELISKPYIDITLKLMAQFGVNVANEDYRVFKIPADARYHAPDVLHVEGDASSASYFLGAGLISGAPIRVTGIGLNSIQGDVAFARELEKIGADVVWGDNFIEISRAENQAVEAFDLDANHIPDAAMTLAVIALASGKPCTLRNIGSWRVKETDRIAAMANELRKLGAEVVEEAEAIHITPPAQLNADAAIDTYDDHRVAMCFSLVSLLGVPVVINDPKCTHKTFPTYFDVFGEITEAL</sequence>
<comment type="caution">
    <text evidence="8">Lacks conserved residue(s) required for the propagation of feature annotation.</text>
</comment>
<dbReference type="PROSITE" id="PS00104">
    <property type="entry name" value="EPSP_SYNTHASE_1"/>
    <property type="match status" value="1"/>
</dbReference>
<organism evidence="10 11">
    <name type="scientific">Neisseria brasiliensis</name>
    <dbReference type="NCBI Taxonomy" id="2666100"/>
    <lineage>
        <taxon>Bacteria</taxon>
        <taxon>Pseudomonadati</taxon>
        <taxon>Pseudomonadota</taxon>
        <taxon>Betaproteobacteria</taxon>
        <taxon>Neisseriales</taxon>
        <taxon>Neisseriaceae</taxon>
        <taxon>Neisseria</taxon>
    </lineage>
</organism>
<evidence type="ECO:0000259" key="9">
    <source>
        <dbReference type="Pfam" id="PF00275"/>
    </source>
</evidence>
<dbReference type="InterPro" id="IPR013792">
    <property type="entry name" value="RNA3'P_cycl/enolpyr_Trfase_a/b"/>
</dbReference>
<evidence type="ECO:0000256" key="8">
    <source>
        <dbReference type="HAMAP-Rule" id="MF_00210"/>
    </source>
</evidence>
<comment type="function">
    <text evidence="8">Catalyzes the transfer of the enolpyruvyl moiety of phosphoenolpyruvate (PEP) to the 5-hydroxyl of shikimate-3-phosphate (S3P) to produce enolpyruvyl shikimate-3-phosphate and inorganic phosphate.</text>
</comment>
<feature type="active site" description="Proton acceptor" evidence="8">
    <location>
        <position position="317"/>
    </location>
</feature>
<dbReference type="SUPFAM" id="SSF55205">
    <property type="entry name" value="EPT/RTPC-like"/>
    <property type="match status" value="1"/>
</dbReference>
<evidence type="ECO:0000256" key="5">
    <source>
        <dbReference type="ARBA" id="ARBA00022679"/>
    </source>
</evidence>
<evidence type="ECO:0000256" key="4">
    <source>
        <dbReference type="ARBA" id="ARBA00022605"/>
    </source>
</evidence>
<dbReference type="UniPathway" id="UPA00053">
    <property type="reaction ID" value="UER00089"/>
</dbReference>
<comment type="caution">
    <text evidence="10">The sequence shown here is derived from an EMBL/GenBank/DDBJ whole genome shotgun (WGS) entry which is preliminary data.</text>
</comment>
<dbReference type="Pfam" id="PF00275">
    <property type="entry name" value="EPSP_synthase"/>
    <property type="match status" value="1"/>
</dbReference>
<keyword evidence="4 8" id="KW-0028">Amino-acid biosynthesis</keyword>
<feature type="binding site" evidence="8">
    <location>
        <position position="123"/>
    </location>
    <ligand>
        <name>phosphoenolpyruvate</name>
        <dbReference type="ChEBI" id="CHEBI:58702"/>
    </ligand>
</feature>
<feature type="domain" description="Enolpyruvate transferase" evidence="9">
    <location>
        <begin position="15"/>
        <end position="424"/>
    </location>
</feature>
<proteinExistence type="inferred from homology"/>
<comment type="catalytic activity">
    <reaction evidence="7">
        <text>3-phosphoshikimate + phosphoenolpyruvate = 5-O-(1-carboxyvinyl)-3-phosphoshikimate + phosphate</text>
        <dbReference type="Rhea" id="RHEA:21256"/>
        <dbReference type="ChEBI" id="CHEBI:43474"/>
        <dbReference type="ChEBI" id="CHEBI:57701"/>
        <dbReference type="ChEBI" id="CHEBI:58702"/>
        <dbReference type="ChEBI" id="CHEBI:145989"/>
        <dbReference type="EC" id="2.5.1.19"/>
    </reaction>
    <physiologicalReaction direction="left-to-right" evidence="7">
        <dbReference type="Rhea" id="RHEA:21257"/>
    </physiologicalReaction>
</comment>
<feature type="binding site" evidence="8">
    <location>
        <position position="28"/>
    </location>
    <ligand>
        <name>3-phosphoshikimate</name>
        <dbReference type="ChEBI" id="CHEBI:145989"/>
    </ligand>
</feature>
<feature type="binding site" evidence="8">
    <location>
        <position position="23"/>
    </location>
    <ligand>
        <name>phosphoenolpyruvate</name>
        <dbReference type="ChEBI" id="CHEBI:58702"/>
    </ligand>
</feature>
<dbReference type="GO" id="GO:0009073">
    <property type="term" value="P:aromatic amino acid family biosynthetic process"/>
    <property type="evidence" value="ECO:0007669"/>
    <property type="project" value="UniProtKB-KW"/>
</dbReference>
<dbReference type="CDD" id="cd01556">
    <property type="entry name" value="EPSP_synthase"/>
    <property type="match status" value="1"/>
</dbReference>
<gene>
    <name evidence="8 10" type="primary">aroA</name>
    <name evidence="10" type="ORF">GJU80_00320</name>
</gene>
<feature type="binding site" evidence="8">
    <location>
        <position position="171"/>
    </location>
    <ligand>
        <name>3-phosphoshikimate</name>
        <dbReference type="ChEBI" id="CHEBI:145989"/>
    </ligand>
</feature>
<reference evidence="10" key="1">
    <citation type="journal article" name="Emerg. Infect. Dis.">
        <title>Two cases of a newly characterized neisseria species.</title>
        <authorList>
            <person name="Mustapha M."/>
            <person name="Lemos A.P.S."/>
            <person name="Harrison L.H."/>
            <person name="Vantyne D."/>
            <person name="Sacchi C.T."/>
        </authorList>
    </citation>
    <scope>NUCLEOTIDE SEQUENCE</scope>
    <source>
        <strain evidence="10">N.95.16</strain>
    </source>
</reference>
<dbReference type="PANTHER" id="PTHR21090:SF5">
    <property type="entry name" value="PENTAFUNCTIONAL AROM POLYPEPTIDE"/>
    <property type="match status" value="1"/>
</dbReference>
<keyword evidence="5 8" id="KW-0808">Transferase</keyword>
<comment type="subcellular location">
    <subcellularLocation>
        <location evidence="8">Cytoplasm</location>
    </subcellularLocation>
</comment>
<dbReference type="AlphaFoldDB" id="A0A7X2GVZ7"/>
<evidence type="ECO:0000256" key="3">
    <source>
        <dbReference type="ARBA" id="ARBA00022490"/>
    </source>
</evidence>
<dbReference type="GO" id="GO:0005737">
    <property type="term" value="C:cytoplasm"/>
    <property type="evidence" value="ECO:0007669"/>
    <property type="project" value="UniProtKB-SubCell"/>
</dbReference>
<feature type="binding site" evidence="8">
    <location>
        <position position="348"/>
    </location>
    <ligand>
        <name>phosphoenolpyruvate</name>
        <dbReference type="ChEBI" id="CHEBI:58702"/>
    </ligand>
</feature>
<dbReference type="HAMAP" id="MF_00210">
    <property type="entry name" value="EPSP_synth"/>
    <property type="match status" value="1"/>
</dbReference>
<feature type="binding site" evidence="8">
    <location>
        <position position="170"/>
    </location>
    <ligand>
        <name>3-phosphoshikimate</name>
        <dbReference type="ChEBI" id="CHEBI:145989"/>
    </ligand>
</feature>
<keyword evidence="6 8" id="KW-0057">Aromatic amino acid biosynthesis</keyword>
<evidence type="ECO:0000256" key="2">
    <source>
        <dbReference type="ARBA" id="ARBA00009948"/>
    </source>
</evidence>
<dbReference type="RefSeq" id="WP_095503205.1">
    <property type="nucleotide sequence ID" value="NZ_WJXO01000001.1"/>
</dbReference>
<dbReference type="GO" id="GO:0008652">
    <property type="term" value="P:amino acid biosynthetic process"/>
    <property type="evidence" value="ECO:0007669"/>
    <property type="project" value="UniProtKB-KW"/>
</dbReference>
<comment type="subunit">
    <text evidence="8">Monomer.</text>
</comment>
<feature type="binding site" evidence="8">
    <location>
        <position position="416"/>
    </location>
    <ligand>
        <name>phosphoenolpyruvate</name>
        <dbReference type="ChEBI" id="CHEBI:58702"/>
    </ligand>
</feature>
<dbReference type="EMBL" id="WJXO01000001">
    <property type="protein sequence ID" value="MRN36998.1"/>
    <property type="molecule type" value="Genomic_DNA"/>
</dbReference>
<accession>A0A7X2GVZ7</accession>